<dbReference type="InterPro" id="IPR007886">
    <property type="entry name" value="AlaDH/PNT_N"/>
</dbReference>
<dbReference type="EC" id="1.4.1.1" evidence="2"/>
<evidence type="ECO:0000256" key="2">
    <source>
        <dbReference type="ARBA" id="ARBA00012897"/>
    </source>
</evidence>
<dbReference type="Pfam" id="PF05222">
    <property type="entry name" value="AlaDh_PNT_N"/>
    <property type="match status" value="1"/>
</dbReference>
<dbReference type="EMBL" id="CP136051">
    <property type="protein sequence ID" value="WOK07658.1"/>
    <property type="molecule type" value="Genomic_DNA"/>
</dbReference>
<proteinExistence type="inferred from homology"/>
<evidence type="ECO:0000259" key="5">
    <source>
        <dbReference type="SMART" id="SM01003"/>
    </source>
</evidence>
<keyword evidence="3" id="KW-0560">Oxidoreductase</keyword>
<sequence length="408" mass="44572">MADKYRKEVEELAKEQSLYPQESLLKVREGDKSLFIGIPRERSLQENRVALKPSSVAVLVAGGHEVWVETGAGKAAKFLDKDYSEAGAKIVYSAKEVYSADIMLKVEPPMSEEISYMKSGQTLFSAIQTGRQSAHFINALNEKKVTALAYELIEDKVGGLPLVRAMSEIAGSTVMLIAAEYLSNVNGGQGVVVGGITGVPPTQVVILGSGTVAEHAARAALGLGADIQIFDNHIYKLRRVKHALGQQVYTSTLDHTTLLTALKNADVVIGAMRVEKGRNKCVVTEEMVMEMKQDSIIIDVTIDQGGCIETAELTTHNDPVFRKHGVIHYCVPNIASRVARTASTALSNIFTPVLMQIAEVGSVGDMIFTHKWFMKGVYTFKGSLTNPHLARKFNLKYKDLNLLMAARF</sequence>
<name>A0ABZ0IT92_9BACT</name>
<evidence type="ECO:0000259" key="4">
    <source>
        <dbReference type="SMART" id="SM01002"/>
    </source>
</evidence>
<dbReference type="Pfam" id="PF01262">
    <property type="entry name" value="AlaDh_PNT_C"/>
    <property type="match status" value="1"/>
</dbReference>
<dbReference type="PANTHER" id="PTHR42795">
    <property type="entry name" value="ALANINE DEHYDROGENASE"/>
    <property type="match status" value="1"/>
</dbReference>
<evidence type="ECO:0000313" key="6">
    <source>
        <dbReference type="EMBL" id="WOK07658.1"/>
    </source>
</evidence>
<evidence type="ECO:0000256" key="1">
    <source>
        <dbReference type="ARBA" id="ARBA00005689"/>
    </source>
</evidence>
<dbReference type="PANTHER" id="PTHR42795:SF1">
    <property type="entry name" value="ALANINE DEHYDROGENASE"/>
    <property type="match status" value="1"/>
</dbReference>
<protein>
    <recommendedName>
        <fullName evidence="2">alanine dehydrogenase</fullName>
        <ecNumber evidence="2">1.4.1.1</ecNumber>
    </recommendedName>
</protein>
<dbReference type="InterPro" id="IPR036291">
    <property type="entry name" value="NAD(P)-bd_dom_sf"/>
</dbReference>
<dbReference type="Gene3D" id="3.40.50.720">
    <property type="entry name" value="NAD(P)-binding Rossmann-like Domain"/>
    <property type="match status" value="2"/>
</dbReference>
<dbReference type="SUPFAM" id="SSF51735">
    <property type="entry name" value="NAD(P)-binding Rossmann-fold domains"/>
    <property type="match status" value="1"/>
</dbReference>
<feature type="domain" description="Alanine dehydrogenase/pyridine nucleotide transhydrogenase NAD(H)-binding" evidence="4">
    <location>
        <begin position="182"/>
        <end position="330"/>
    </location>
</feature>
<evidence type="ECO:0000256" key="3">
    <source>
        <dbReference type="ARBA" id="ARBA00023002"/>
    </source>
</evidence>
<organism evidence="6 7">
    <name type="scientific">Imperialibacter roseus</name>
    <dbReference type="NCBI Taxonomy" id="1324217"/>
    <lineage>
        <taxon>Bacteria</taxon>
        <taxon>Pseudomonadati</taxon>
        <taxon>Bacteroidota</taxon>
        <taxon>Cytophagia</taxon>
        <taxon>Cytophagales</taxon>
        <taxon>Flammeovirgaceae</taxon>
        <taxon>Imperialibacter</taxon>
    </lineage>
</organism>
<dbReference type="SMART" id="SM01002">
    <property type="entry name" value="AlaDh_PNT_C"/>
    <property type="match status" value="1"/>
</dbReference>
<dbReference type="CDD" id="cd05305">
    <property type="entry name" value="L-AlaDH"/>
    <property type="match status" value="1"/>
</dbReference>
<dbReference type="InterPro" id="IPR007698">
    <property type="entry name" value="AlaDH/PNT_NAD(H)-bd"/>
</dbReference>
<dbReference type="SMART" id="SM01003">
    <property type="entry name" value="AlaDh_PNT_N"/>
    <property type="match status" value="1"/>
</dbReference>
<dbReference type="InterPro" id="IPR008141">
    <property type="entry name" value="Ala_DH"/>
</dbReference>
<reference evidence="6 7" key="1">
    <citation type="journal article" date="2023" name="Microbiol. Resour. Announc.">
        <title>Complete Genome Sequence of Imperialibacter roseus strain P4T.</title>
        <authorList>
            <person name="Tizabi D.R."/>
            <person name="Bachvaroff T."/>
            <person name="Hill R.T."/>
        </authorList>
    </citation>
    <scope>NUCLEOTIDE SEQUENCE [LARGE SCALE GENOMIC DNA]</scope>
    <source>
        <strain evidence="6 7">P4T</strain>
    </source>
</reference>
<keyword evidence="7" id="KW-1185">Reference proteome</keyword>
<dbReference type="SUPFAM" id="SSF52283">
    <property type="entry name" value="Formate/glycerate dehydrogenase catalytic domain-like"/>
    <property type="match status" value="1"/>
</dbReference>
<dbReference type="RefSeq" id="WP_317490326.1">
    <property type="nucleotide sequence ID" value="NZ_CP136051.1"/>
</dbReference>
<feature type="domain" description="Alanine dehydrogenase/pyridine nucleotide transhydrogenase N-terminal" evidence="5">
    <location>
        <begin position="37"/>
        <end position="170"/>
    </location>
</feature>
<accession>A0ABZ0IT92</accession>
<evidence type="ECO:0000313" key="7">
    <source>
        <dbReference type="Proteomes" id="UP001302349"/>
    </source>
</evidence>
<gene>
    <name evidence="6" type="ORF">RT717_03350</name>
</gene>
<dbReference type="Proteomes" id="UP001302349">
    <property type="component" value="Chromosome"/>
</dbReference>
<comment type="similarity">
    <text evidence="1">Belongs to the AlaDH/PNT family.</text>
</comment>